<evidence type="ECO:0000256" key="1">
    <source>
        <dbReference type="ARBA" id="ARBA00008779"/>
    </source>
</evidence>
<dbReference type="Gene3D" id="3.40.720.10">
    <property type="entry name" value="Alkaline Phosphatase, subunit A"/>
    <property type="match status" value="1"/>
</dbReference>
<sequence length="507" mass="54595">MSPLPEPNRRQVLGMMAAVGSAVPLVGAFAGAPAADASPTRPNIMILMTDQERADVALPHGFALPARERLAAHGVRFGMHHTPTAPCSPARSTMFTGLQAPVNGVLDNVGNSEYMSGNFNLKGANAQANASMSTSIPTLGTVMKKAGYHTAYIGKWHLSDPVGTDVTALSGYGFDEAIDILGGGSPDEGLEHDPGVAQHAISWLQQHRDDTEPWLCVVSMINPHDMMFCPRFYRLSDVNDYGAGLPVNFEQSLATKPHVQSVWRVENQAVGGFMPENLNSSLAKDQWRQWGNWYLHLLDATDTLMTRVLDAMSPAQSADTVIVQVADHGELGGAHGLRQKGAMIYRENLRVPLVISDPRLPAAHGATVTATPTTHVDLVPTIAALAGTDASTVTPTVGKDLTGLLRDPALRLRESVLVTSDAKSSGALPGVKYCIRGAITEQYSFGRYSTADHITGPASEWEYELYDRQRDPWELDNLAYRGGARSLVADMNALVDELESAELKPLQ</sequence>
<dbReference type="PANTHER" id="PTHR46615:SF1">
    <property type="entry name" value="ARYLSULFATASE K"/>
    <property type="match status" value="1"/>
</dbReference>
<dbReference type="InterPro" id="IPR000917">
    <property type="entry name" value="Sulfatase_N"/>
</dbReference>
<protein>
    <submittedName>
        <fullName evidence="4">Sulfatase family protein</fullName>
    </submittedName>
</protein>
<comment type="similarity">
    <text evidence="1">Belongs to the sulfatase family.</text>
</comment>
<dbReference type="PANTHER" id="PTHR46615">
    <property type="entry name" value="ARYLSULFATASE K"/>
    <property type="match status" value="1"/>
</dbReference>
<dbReference type="GO" id="GO:0015024">
    <property type="term" value="F:glucuronate-2-sulfatase activity"/>
    <property type="evidence" value="ECO:0007669"/>
    <property type="project" value="TreeGrafter"/>
</dbReference>
<dbReference type="GO" id="GO:0004065">
    <property type="term" value="F:arylsulfatase activity"/>
    <property type="evidence" value="ECO:0007669"/>
    <property type="project" value="TreeGrafter"/>
</dbReference>
<name>A0A916TE39_9ACTN</name>
<dbReference type="EMBL" id="BMGC01000027">
    <property type="protein sequence ID" value="GGB41029.1"/>
    <property type="molecule type" value="Genomic_DNA"/>
</dbReference>
<gene>
    <name evidence="4" type="ORF">GCM10011489_30750</name>
</gene>
<accession>A0A916TE39</accession>
<feature type="domain" description="Sulfatase N-terminal" evidence="3">
    <location>
        <begin position="42"/>
        <end position="387"/>
    </location>
</feature>
<dbReference type="RefSeq" id="WP_188587460.1">
    <property type="nucleotide sequence ID" value="NZ_BMGC01000027.1"/>
</dbReference>
<dbReference type="PROSITE" id="PS51318">
    <property type="entry name" value="TAT"/>
    <property type="match status" value="1"/>
</dbReference>
<reference evidence="4" key="2">
    <citation type="submission" date="2020-09" db="EMBL/GenBank/DDBJ databases">
        <authorList>
            <person name="Sun Q."/>
            <person name="Zhou Y."/>
        </authorList>
    </citation>
    <scope>NUCLEOTIDE SEQUENCE</scope>
    <source>
        <strain evidence="4">CGMCC 1.12827</strain>
    </source>
</reference>
<dbReference type="AlphaFoldDB" id="A0A916TE39"/>
<dbReference type="InterPro" id="IPR017850">
    <property type="entry name" value="Alkaline_phosphatase_core_sf"/>
</dbReference>
<evidence type="ECO:0000256" key="2">
    <source>
        <dbReference type="ARBA" id="ARBA00022801"/>
    </source>
</evidence>
<evidence type="ECO:0000259" key="3">
    <source>
        <dbReference type="Pfam" id="PF00884"/>
    </source>
</evidence>
<dbReference type="SUPFAM" id="SSF53649">
    <property type="entry name" value="Alkaline phosphatase-like"/>
    <property type="match status" value="1"/>
</dbReference>
<reference evidence="4" key="1">
    <citation type="journal article" date="2014" name="Int. J. Syst. Evol. Microbiol.">
        <title>Complete genome sequence of Corynebacterium casei LMG S-19264T (=DSM 44701T), isolated from a smear-ripened cheese.</title>
        <authorList>
            <consortium name="US DOE Joint Genome Institute (JGI-PGF)"/>
            <person name="Walter F."/>
            <person name="Albersmeier A."/>
            <person name="Kalinowski J."/>
            <person name="Ruckert C."/>
        </authorList>
    </citation>
    <scope>NUCLEOTIDE SEQUENCE</scope>
    <source>
        <strain evidence="4">CGMCC 1.12827</strain>
    </source>
</reference>
<keyword evidence="5" id="KW-1185">Reference proteome</keyword>
<dbReference type="PROSITE" id="PS00149">
    <property type="entry name" value="SULFATASE_2"/>
    <property type="match status" value="1"/>
</dbReference>
<dbReference type="InterPro" id="IPR051849">
    <property type="entry name" value="GAG-degrading_sulfatase"/>
</dbReference>
<keyword evidence="2" id="KW-0378">Hydrolase</keyword>
<dbReference type="Proteomes" id="UP000621454">
    <property type="component" value="Unassembled WGS sequence"/>
</dbReference>
<comment type="caution">
    <text evidence="4">The sequence shown here is derived from an EMBL/GenBank/DDBJ whole genome shotgun (WGS) entry which is preliminary data.</text>
</comment>
<evidence type="ECO:0000313" key="5">
    <source>
        <dbReference type="Proteomes" id="UP000621454"/>
    </source>
</evidence>
<dbReference type="InterPro" id="IPR024607">
    <property type="entry name" value="Sulfatase_CS"/>
</dbReference>
<dbReference type="Pfam" id="PF00884">
    <property type="entry name" value="Sulfatase"/>
    <property type="match status" value="1"/>
</dbReference>
<organism evidence="4 5">
    <name type="scientific">Gordonia jinhuaensis</name>
    <dbReference type="NCBI Taxonomy" id="1517702"/>
    <lineage>
        <taxon>Bacteria</taxon>
        <taxon>Bacillati</taxon>
        <taxon>Actinomycetota</taxon>
        <taxon>Actinomycetes</taxon>
        <taxon>Mycobacteriales</taxon>
        <taxon>Gordoniaceae</taxon>
        <taxon>Gordonia</taxon>
    </lineage>
</organism>
<evidence type="ECO:0000313" key="4">
    <source>
        <dbReference type="EMBL" id="GGB41029.1"/>
    </source>
</evidence>
<dbReference type="InterPro" id="IPR006311">
    <property type="entry name" value="TAT_signal"/>
</dbReference>
<proteinExistence type="inferred from homology"/>